<feature type="transmembrane region" description="Helical" evidence="2">
    <location>
        <begin position="42"/>
        <end position="69"/>
    </location>
</feature>
<keyword evidence="1" id="KW-0175">Coiled coil</keyword>
<dbReference type="AlphaFoldDB" id="A0A249VYH9"/>
<keyword evidence="2" id="KW-1133">Transmembrane helix</keyword>
<reference evidence="4 5" key="1">
    <citation type="submission" date="2015-08" db="EMBL/GenBank/DDBJ databases">
        <title>Draft Genome Sequences of Vibrio parahaemolyticus Strains.</title>
        <authorList>
            <person name="Gonzalez-Escalona N."/>
            <person name="DePaola A."/>
        </authorList>
    </citation>
    <scope>NUCLEOTIDE SEQUENCE [LARGE SCALE GENOMIC DNA]</scope>
    <source>
        <strain evidence="4 5">CFSAN001621</strain>
    </source>
</reference>
<sequence>MSLWGFLGAGLAYLLMTFAFVFGGIFWLCAEGNTLRETKRQSSIMSGIIVCTMGTWVIAFSIYIYGYFWDNSSHYYFYLLAPWPLAIVGITLRNHWVSQYASVKQEKNEKWQRHWREILGEDTEVLPPYRYDYGLYSGIWQANETLREQCFAALTHGNSVYERVKAFQKMTTHEHNTDDQILLSKLAQLENEIIQALEQHSQKNVSIETGSGTLCKESKRNVYRHENGPTEEQLYDSINLQHDLDRELRNIIYDRLGDDGLDEYFFLRAPLEELTENETAINWMLWGLVSDHFDVDPYQTALELNLMNAEPRWGQDERFVVVTTAA</sequence>
<proteinExistence type="predicted"/>
<evidence type="ECO:0000256" key="1">
    <source>
        <dbReference type="SAM" id="Coils"/>
    </source>
</evidence>
<evidence type="ECO:0000313" key="4">
    <source>
        <dbReference type="EMBL" id="OQJ99271.1"/>
    </source>
</evidence>
<accession>A0A249VYH9</accession>
<dbReference type="EMBL" id="CP023247">
    <property type="protein sequence ID" value="ASZ49446.1"/>
    <property type="molecule type" value="Genomic_DNA"/>
</dbReference>
<evidence type="ECO:0000313" key="5">
    <source>
        <dbReference type="Proteomes" id="UP000191946"/>
    </source>
</evidence>
<gene>
    <name evidence="4" type="ORF">AKG60_14770</name>
    <name evidence="3" type="ORF">YA91_02210</name>
</gene>
<keyword evidence="2" id="KW-0812">Transmembrane</keyword>
<feature type="coiled-coil region" evidence="1">
    <location>
        <begin position="179"/>
        <end position="206"/>
    </location>
</feature>
<dbReference type="Proteomes" id="UP000191946">
    <property type="component" value="Unassembled WGS sequence"/>
</dbReference>
<reference evidence="3" key="2">
    <citation type="submission" date="2017-09" db="EMBL/GenBank/DDBJ databases">
        <authorList>
            <person name="Ehlers B."/>
            <person name="Leendertz F.H."/>
        </authorList>
    </citation>
    <scope>NUCLEOTIDE SEQUENCE</scope>
    <source>
        <strain evidence="3">MAVP-26</strain>
    </source>
</reference>
<keyword evidence="5" id="KW-1185">Reference proteome</keyword>
<dbReference type="EMBL" id="LHQV01000015">
    <property type="protein sequence ID" value="OQJ99271.1"/>
    <property type="molecule type" value="Genomic_DNA"/>
</dbReference>
<name>A0A249VYH9_VIBPH</name>
<feature type="transmembrane region" description="Helical" evidence="2">
    <location>
        <begin position="6"/>
        <end position="30"/>
    </location>
</feature>
<evidence type="ECO:0000313" key="3">
    <source>
        <dbReference type="EMBL" id="ASZ49446.1"/>
    </source>
</evidence>
<organism evidence="3">
    <name type="scientific">Vibrio parahaemolyticus</name>
    <dbReference type="NCBI Taxonomy" id="670"/>
    <lineage>
        <taxon>Bacteria</taxon>
        <taxon>Pseudomonadati</taxon>
        <taxon>Pseudomonadota</taxon>
        <taxon>Gammaproteobacteria</taxon>
        <taxon>Vibrionales</taxon>
        <taxon>Vibrionaceae</taxon>
        <taxon>Vibrio</taxon>
    </lineage>
</organism>
<protein>
    <submittedName>
        <fullName evidence="3">Uncharacterized protein</fullName>
    </submittedName>
</protein>
<feature type="transmembrane region" description="Helical" evidence="2">
    <location>
        <begin position="75"/>
        <end position="92"/>
    </location>
</feature>
<keyword evidence="2" id="KW-0472">Membrane</keyword>
<evidence type="ECO:0000256" key="2">
    <source>
        <dbReference type="SAM" id="Phobius"/>
    </source>
</evidence>
<dbReference type="RefSeq" id="WP_005498266.1">
    <property type="nucleotide sequence ID" value="NZ_CP023247.2"/>
</dbReference>